<proteinExistence type="predicted"/>
<protein>
    <submittedName>
        <fullName evidence="1">Uncharacterized protein</fullName>
    </submittedName>
</protein>
<organism evidence="1 2">
    <name type="scientific">Diaporthe vaccinii</name>
    <dbReference type="NCBI Taxonomy" id="105482"/>
    <lineage>
        <taxon>Eukaryota</taxon>
        <taxon>Fungi</taxon>
        <taxon>Dikarya</taxon>
        <taxon>Ascomycota</taxon>
        <taxon>Pezizomycotina</taxon>
        <taxon>Sordariomycetes</taxon>
        <taxon>Sordariomycetidae</taxon>
        <taxon>Diaporthales</taxon>
        <taxon>Diaporthaceae</taxon>
        <taxon>Diaporthe</taxon>
        <taxon>Diaporthe eres species complex</taxon>
    </lineage>
</organism>
<dbReference type="Proteomes" id="UP001600888">
    <property type="component" value="Unassembled WGS sequence"/>
</dbReference>
<evidence type="ECO:0000313" key="2">
    <source>
        <dbReference type="Proteomes" id="UP001600888"/>
    </source>
</evidence>
<reference evidence="1 2" key="1">
    <citation type="submission" date="2024-03" db="EMBL/GenBank/DDBJ databases">
        <title>A high-quality draft genome sequence of Diaporthe vaccinii, a causative agent of upright dieback and viscid rot disease in cranberry plants.</title>
        <authorList>
            <person name="Sarrasin M."/>
            <person name="Lang B.F."/>
            <person name="Burger G."/>
        </authorList>
    </citation>
    <scope>NUCLEOTIDE SEQUENCE [LARGE SCALE GENOMIC DNA]</scope>
    <source>
        <strain evidence="1 2">IS7</strain>
    </source>
</reference>
<keyword evidence="2" id="KW-1185">Reference proteome</keyword>
<gene>
    <name evidence="1" type="ORF">FJTKL_08958</name>
</gene>
<comment type="caution">
    <text evidence="1">The sequence shown here is derived from an EMBL/GenBank/DDBJ whole genome shotgun (WGS) entry which is preliminary data.</text>
</comment>
<name>A0ABR4DS98_9PEZI</name>
<dbReference type="EMBL" id="JBAWTH010000372">
    <property type="protein sequence ID" value="KAL2272084.1"/>
    <property type="molecule type" value="Genomic_DNA"/>
</dbReference>
<sequence length="146" mass="16841">MADEINKKTQNAMLTKAEEWNGWNHEFLLQAETYGLEDHINHRVDLLPKPQKPDLRLRKYTKTGAAARGAISQTIGGPDDDAEEAEIIQEKRQGQWQLSDLTDAGLKLYNLDLQGYKQLEPEYKEEQTAVQKLKKWVMQTVNPTYK</sequence>
<evidence type="ECO:0000313" key="1">
    <source>
        <dbReference type="EMBL" id="KAL2272084.1"/>
    </source>
</evidence>
<accession>A0ABR4DS98</accession>